<reference evidence="7 8" key="1">
    <citation type="submission" date="2018-04" db="EMBL/GenBank/DDBJ databases">
        <title>Altererythrobacter sp. HME9302 genome sequencing and assembly.</title>
        <authorList>
            <person name="Kang H."/>
            <person name="Kim H."/>
            <person name="Joh K."/>
        </authorList>
    </citation>
    <scope>NUCLEOTIDE SEQUENCE [LARGE SCALE GENOMIC DNA]</scope>
    <source>
        <strain evidence="7 8">HME9302</strain>
    </source>
</reference>
<evidence type="ECO:0000313" key="7">
    <source>
        <dbReference type="EMBL" id="RDC60933.1"/>
    </source>
</evidence>
<dbReference type="PANTHER" id="PTHR46157">
    <property type="entry name" value="K(+) EFFLUX ANTIPORTER 3, CHLOROPLASTIC"/>
    <property type="match status" value="1"/>
</dbReference>
<name>A0A369Q7S3_9SPHN</name>
<dbReference type="EMBL" id="QBKA01000002">
    <property type="protein sequence ID" value="RDC60933.1"/>
    <property type="molecule type" value="Genomic_DNA"/>
</dbReference>
<dbReference type="Gene3D" id="1.20.1530.20">
    <property type="match status" value="1"/>
</dbReference>
<protein>
    <submittedName>
        <fullName evidence="7">Glutathione-regulated potassium-efflux system protein</fullName>
    </submittedName>
</protein>
<dbReference type="GO" id="GO:1902600">
    <property type="term" value="P:proton transmembrane transport"/>
    <property type="evidence" value="ECO:0007669"/>
    <property type="project" value="InterPro"/>
</dbReference>
<dbReference type="Proteomes" id="UP000253727">
    <property type="component" value="Unassembled WGS sequence"/>
</dbReference>
<feature type="transmembrane region" description="Helical" evidence="5">
    <location>
        <begin position="6"/>
        <end position="27"/>
    </location>
</feature>
<evidence type="ECO:0000256" key="4">
    <source>
        <dbReference type="ARBA" id="ARBA00023136"/>
    </source>
</evidence>
<keyword evidence="8" id="KW-1185">Reference proteome</keyword>
<keyword evidence="3 5" id="KW-1133">Transmembrane helix</keyword>
<gene>
    <name evidence="7" type="ORF">HME9302_02150</name>
</gene>
<accession>A0A369Q7S3</accession>
<dbReference type="Pfam" id="PF00999">
    <property type="entry name" value="Na_H_Exchanger"/>
    <property type="match status" value="1"/>
</dbReference>
<organism evidence="7 8">
    <name type="scientific">Alteripontixanthobacter maritimus</name>
    <dbReference type="NCBI Taxonomy" id="2161824"/>
    <lineage>
        <taxon>Bacteria</taxon>
        <taxon>Pseudomonadati</taxon>
        <taxon>Pseudomonadota</taxon>
        <taxon>Alphaproteobacteria</taxon>
        <taxon>Sphingomonadales</taxon>
        <taxon>Erythrobacteraceae</taxon>
        <taxon>Alteripontixanthobacter</taxon>
    </lineage>
</organism>
<dbReference type="GO" id="GO:0005886">
    <property type="term" value="C:plasma membrane"/>
    <property type="evidence" value="ECO:0007669"/>
    <property type="project" value="TreeGrafter"/>
</dbReference>
<dbReference type="AlphaFoldDB" id="A0A369Q7S3"/>
<feature type="domain" description="Cation/H+ exchanger transmembrane" evidence="6">
    <location>
        <begin position="18"/>
        <end position="95"/>
    </location>
</feature>
<comment type="caution">
    <text evidence="7">The sequence shown here is derived from an EMBL/GenBank/DDBJ whole genome shotgun (WGS) entry which is preliminary data.</text>
</comment>
<keyword evidence="4 5" id="KW-0472">Membrane</keyword>
<dbReference type="PANTHER" id="PTHR46157:SF4">
    <property type="entry name" value="K(+) EFFLUX ANTIPORTER 3, CHLOROPLASTIC"/>
    <property type="match status" value="1"/>
</dbReference>
<sequence>MGHEAGHSFLETGVVLLAAALVFVLLFRRLGLGATLGYLVAGAVVGPQVLGLAGDGEAIIGIAELGIVMLLFVVGLELDPKRLWRMKGAIFGLGLA</sequence>
<dbReference type="InterPro" id="IPR038770">
    <property type="entry name" value="Na+/solute_symporter_sf"/>
</dbReference>
<proteinExistence type="predicted"/>
<evidence type="ECO:0000256" key="3">
    <source>
        <dbReference type="ARBA" id="ARBA00022989"/>
    </source>
</evidence>
<evidence type="ECO:0000256" key="5">
    <source>
        <dbReference type="SAM" id="Phobius"/>
    </source>
</evidence>
<comment type="subcellular location">
    <subcellularLocation>
        <location evidence="1">Membrane</location>
        <topology evidence="1">Multi-pass membrane protein</topology>
    </subcellularLocation>
</comment>
<evidence type="ECO:0000259" key="6">
    <source>
        <dbReference type="Pfam" id="PF00999"/>
    </source>
</evidence>
<dbReference type="InterPro" id="IPR006153">
    <property type="entry name" value="Cation/H_exchanger_TM"/>
</dbReference>
<evidence type="ECO:0000256" key="2">
    <source>
        <dbReference type="ARBA" id="ARBA00022692"/>
    </source>
</evidence>
<evidence type="ECO:0000313" key="8">
    <source>
        <dbReference type="Proteomes" id="UP000253727"/>
    </source>
</evidence>
<dbReference type="GO" id="GO:0015297">
    <property type="term" value="F:antiporter activity"/>
    <property type="evidence" value="ECO:0007669"/>
    <property type="project" value="InterPro"/>
</dbReference>
<keyword evidence="2 5" id="KW-0812">Transmembrane</keyword>
<feature type="transmembrane region" description="Helical" evidence="5">
    <location>
        <begin position="34"/>
        <end position="53"/>
    </location>
</feature>
<evidence type="ECO:0000256" key="1">
    <source>
        <dbReference type="ARBA" id="ARBA00004141"/>
    </source>
</evidence>
<feature type="transmembrane region" description="Helical" evidence="5">
    <location>
        <begin position="59"/>
        <end position="78"/>
    </location>
</feature>